<dbReference type="PANTHER" id="PTHR11638">
    <property type="entry name" value="ATP-DEPENDENT CLP PROTEASE"/>
    <property type="match status" value="1"/>
</dbReference>
<keyword evidence="2 6" id="KW-0677">Repeat</keyword>
<organism evidence="10 11">
    <name type="scientific">Granulibacter bethesdensis</name>
    <dbReference type="NCBI Taxonomy" id="364410"/>
    <lineage>
        <taxon>Bacteria</taxon>
        <taxon>Pseudomonadati</taxon>
        <taxon>Pseudomonadota</taxon>
        <taxon>Alphaproteobacteria</taxon>
        <taxon>Acetobacterales</taxon>
        <taxon>Acetobacteraceae</taxon>
        <taxon>Granulibacter</taxon>
    </lineage>
</organism>
<dbReference type="InterPro" id="IPR041546">
    <property type="entry name" value="ClpA/ClpB_AAA_lid"/>
</dbReference>
<feature type="region of interest" description="Disordered" evidence="8">
    <location>
        <begin position="831"/>
        <end position="851"/>
    </location>
</feature>
<dbReference type="NCBIfam" id="TIGR02639">
    <property type="entry name" value="ClpA"/>
    <property type="match status" value="1"/>
</dbReference>
<keyword evidence="5 7" id="KW-0143">Chaperone</keyword>
<dbReference type="InterPro" id="IPR003593">
    <property type="entry name" value="AAA+_ATPase"/>
</dbReference>
<dbReference type="PROSITE" id="PS00871">
    <property type="entry name" value="CLPAB_2"/>
    <property type="match status" value="1"/>
</dbReference>
<protein>
    <submittedName>
        <fullName evidence="10">ATP-dependent clp protease ATP-binding subunit clpA</fullName>
    </submittedName>
</protein>
<accession>A0AAC9KB45</accession>
<feature type="region of interest" description="Disordered" evidence="8">
    <location>
        <begin position="209"/>
        <end position="248"/>
    </location>
</feature>
<dbReference type="CDD" id="cd19499">
    <property type="entry name" value="RecA-like_ClpB_Hsp104-like"/>
    <property type="match status" value="1"/>
</dbReference>
<dbReference type="InterPro" id="IPR004176">
    <property type="entry name" value="Clp_R_N"/>
</dbReference>
<dbReference type="GO" id="GO:0034605">
    <property type="term" value="P:cellular response to heat"/>
    <property type="evidence" value="ECO:0007669"/>
    <property type="project" value="TreeGrafter"/>
</dbReference>
<dbReference type="GO" id="GO:0016887">
    <property type="term" value="F:ATP hydrolysis activity"/>
    <property type="evidence" value="ECO:0007669"/>
    <property type="project" value="InterPro"/>
</dbReference>
<dbReference type="Pfam" id="PF17871">
    <property type="entry name" value="AAA_lid_9"/>
    <property type="match status" value="1"/>
</dbReference>
<dbReference type="Pfam" id="PF07724">
    <property type="entry name" value="AAA_2"/>
    <property type="match status" value="1"/>
</dbReference>
<dbReference type="PANTHER" id="PTHR11638:SF111">
    <property type="entry name" value="ATP-DEPENDENT CLP PROTEASE ATP-BINDING SUBUNIT CLPA"/>
    <property type="match status" value="1"/>
</dbReference>
<evidence type="ECO:0000256" key="5">
    <source>
        <dbReference type="ARBA" id="ARBA00023186"/>
    </source>
</evidence>
<feature type="domain" description="Clp R" evidence="9">
    <location>
        <begin position="64"/>
        <end position="209"/>
    </location>
</feature>
<evidence type="ECO:0000313" key="10">
    <source>
        <dbReference type="EMBL" id="APH55064.1"/>
    </source>
</evidence>
<proteinExistence type="inferred from homology"/>
<dbReference type="Pfam" id="PF02861">
    <property type="entry name" value="Clp_N"/>
    <property type="match status" value="1"/>
</dbReference>
<dbReference type="EMBL" id="CP018191">
    <property type="protein sequence ID" value="APH55064.1"/>
    <property type="molecule type" value="Genomic_DNA"/>
</dbReference>
<dbReference type="Pfam" id="PF10431">
    <property type="entry name" value="ClpB_D2-small"/>
    <property type="match status" value="1"/>
</dbReference>
<dbReference type="GO" id="GO:0005737">
    <property type="term" value="C:cytoplasm"/>
    <property type="evidence" value="ECO:0007669"/>
    <property type="project" value="TreeGrafter"/>
</dbReference>
<sequence>MLDGTKQDVKSLYPGWAAESSCRLVFRHCNPISSSSMPRKGACGADRIGFRSLPAEPRIKERCPSMLSRNLEQTLHRALSLASERHHEYATLEHLLLGLAEDADAVAVLRACGVDIDKLRTDLTEFLDKDLSGLASERASDPKPTAGFQRVVQRAAIHVQSSGRDEVTGANVLVALFSERESHAVYFLQLQDMTRLDAVNFISHGIAKAPGRSQTRPVQGSASGSNGGGEPAGPESEREEKSSRRKEDALSTYCVDLNKKARAGKIDPLIGRDTEIERTIQILCRRTKNNPLYVGDPGVGKTAIAEGLAKRIVESDVPEVLLKSTIYALDMGALLAGTRYRGDFEERLKAVVTELENHPGAVLFIDEIHTVIGAGATSGGAMDASNLLKPALASGSLRCIGSTTYKEFRNYFEKDRALVRRFQKIDVNEPSVEDAVKILRGLKTNYETHHKVTYTEEAIRGAVELAAKYIHDRKLPDKAIDVIDEVGASRMLLPENKRRKTVTLQDVEDIVARIARIPPKSVSADDKETLRTLERDLKAMVFGQDKAIEALSAAIKLSRAGLRDAEKPIGNYLFSGPTGVGKTEVARQLATTLGIELIRFDMSEYMERHSISRLIGAPPGYVGFDQGGLLTDAIDQHPHAVLLLDEVEKAHPDLYNILLQVMDHGKLTDHNGKIVDFRNVILIMTTNAGASDMAKEAIGFGREARVGEDEDAVKRLFTPEFRNRLDAVIPFGNLTSEIVGRVVEKFVMQLEAQLADRNVTIELNSAAKEWLAERGYDRLYGARPLARVIQEYIKKPLAEELLFGKLVKGGSVKVTLKDDALEFDIVEAGAPALPKPDANDGDEELAAETAD</sequence>
<dbReference type="SMART" id="SM01086">
    <property type="entry name" value="ClpB_D2-small"/>
    <property type="match status" value="1"/>
</dbReference>
<dbReference type="InterPro" id="IPR050130">
    <property type="entry name" value="ClpA_ClpB"/>
</dbReference>
<dbReference type="Gene3D" id="1.10.8.60">
    <property type="match status" value="2"/>
</dbReference>
<dbReference type="SUPFAM" id="SSF52540">
    <property type="entry name" value="P-loop containing nucleoside triphosphate hydrolases"/>
    <property type="match status" value="2"/>
</dbReference>
<keyword evidence="4 7" id="KW-0067">ATP-binding</keyword>
<dbReference type="InterPro" id="IPR003959">
    <property type="entry name" value="ATPase_AAA_core"/>
</dbReference>
<evidence type="ECO:0000256" key="3">
    <source>
        <dbReference type="ARBA" id="ARBA00022741"/>
    </source>
</evidence>
<keyword evidence="10" id="KW-0645">Protease</keyword>
<reference evidence="11" key="1">
    <citation type="submission" date="2016-11" db="EMBL/GenBank/DDBJ databases">
        <title>Comparative genomic and phenotypic analysis of Granulibacter bethesdensis clinical isolates from patients with chronic granulomatous disease.</title>
        <authorList>
            <person name="Zarember K.A."/>
            <person name="Porcella S.F."/>
            <person name="Chu J."/>
            <person name="Ding L."/>
            <person name="Dahlstrom E."/>
            <person name="Barbian K."/>
            <person name="Martens C."/>
            <person name="Sykora L."/>
            <person name="Kramer S."/>
            <person name="Pettinato A.M."/>
            <person name="Hong H."/>
            <person name="Wald G."/>
            <person name="Berg L.J."/>
            <person name="Rogge L.S."/>
            <person name="Greenberg D.E."/>
            <person name="Falcone E.L."/>
            <person name="Neves J.F."/>
            <person name="Simoes M.J."/>
            <person name="Casal M."/>
            <person name="Rodriguez-Lopez F.C."/>
            <person name="Zelazny A."/>
            <person name="Gallin J.I."/>
            <person name="Holland S.M."/>
        </authorList>
    </citation>
    <scope>NUCLEOTIDE SEQUENCE [LARGE SCALE GENOMIC DNA]</scope>
    <source>
        <strain evidence="11">NIH9.1</strain>
    </source>
</reference>
<dbReference type="InterPro" id="IPR013461">
    <property type="entry name" value="ClpA"/>
</dbReference>
<evidence type="ECO:0000256" key="2">
    <source>
        <dbReference type="ARBA" id="ARBA00022737"/>
    </source>
</evidence>
<evidence type="ECO:0000256" key="6">
    <source>
        <dbReference type="PROSITE-ProRule" id="PRU01251"/>
    </source>
</evidence>
<dbReference type="InterPro" id="IPR019489">
    <property type="entry name" value="Clp_ATPase_C"/>
</dbReference>
<gene>
    <name evidence="10" type="ORF">GbCGDNIH9_1751</name>
</gene>
<dbReference type="GO" id="GO:0005524">
    <property type="term" value="F:ATP binding"/>
    <property type="evidence" value="ECO:0007669"/>
    <property type="project" value="UniProtKB-KW"/>
</dbReference>
<dbReference type="InterPro" id="IPR018368">
    <property type="entry name" value="ClpA/B_CS1"/>
</dbReference>
<dbReference type="AlphaFoldDB" id="A0AAC9KB45"/>
<dbReference type="PROSITE" id="PS00870">
    <property type="entry name" value="CLPAB_1"/>
    <property type="match status" value="1"/>
</dbReference>
<dbReference type="FunFam" id="3.40.50.300:FF:000025">
    <property type="entry name" value="ATP-dependent Clp protease subunit"/>
    <property type="match status" value="1"/>
</dbReference>
<dbReference type="CDD" id="cd00009">
    <property type="entry name" value="AAA"/>
    <property type="match status" value="1"/>
</dbReference>
<keyword evidence="3 7" id="KW-0547">Nucleotide-binding</keyword>
<evidence type="ECO:0000259" key="9">
    <source>
        <dbReference type="PROSITE" id="PS51903"/>
    </source>
</evidence>
<dbReference type="PROSITE" id="PS51903">
    <property type="entry name" value="CLP_R"/>
    <property type="match status" value="1"/>
</dbReference>
<dbReference type="Proteomes" id="UP000182373">
    <property type="component" value="Chromosome"/>
</dbReference>
<evidence type="ECO:0000256" key="1">
    <source>
        <dbReference type="ARBA" id="ARBA00008675"/>
    </source>
</evidence>
<evidence type="ECO:0000256" key="8">
    <source>
        <dbReference type="SAM" id="MobiDB-lite"/>
    </source>
</evidence>
<dbReference type="InterPro" id="IPR036628">
    <property type="entry name" value="Clp_N_dom_sf"/>
</dbReference>
<dbReference type="Gene3D" id="1.10.1780.10">
    <property type="entry name" value="Clp, N-terminal domain"/>
    <property type="match status" value="1"/>
</dbReference>
<keyword evidence="10" id="KW-0378">Hydrolase</keyword>
<dbReference type="GO" id="GO:0008233">
    <property type="term" value="F:peptidase activity"/>
    <property type="evidence" value="ECO:0007669"/>
    <property type="project" value="UniProtKB-KW"/>
</dbReference>
<dbReference type="GO" id="GO:0006508">
    <property type="term" value="P:proteolysis"/>
    <property type="evidence" value="ECO:0007669"/>
    <property type="project" value="UniProtKB-KW"/>
</dbReference>
<dbReference type="Gene3D" id="3.40.50.300">
    <property type="entry name" value="P-loop containing nucleotide triphosphate hydrolases"/>
    <property type="match status" value="2"/>
</dbReference>
<evidence type="ECO:0000256" key="4">
    <source>
        <dbReference type="ARBA" id="ARBA00022840"/>
    </source>
</evidence>
<dbReference type="InterPro" id="IPR027417">
    <property type="entry name" value="P-loop_NTPase"/>
</dbReference>
<feature type="compositionally biased region" description="Basic and acidic residues" evidence="8">
    <location>
        <begin position="235"/>
        <end position="248"/>
    </location>
</feature>
<evidence type="ECO:0000256" key="7">
    <source>
        <dbReference type="RuleBase" id="RU004432"/>
    </source>
</evidence>
<dbReference type="InterPro" id="IPR028299">
    <property type="entry name" value="ClpA/B_CS2"/>
</dbReference>
<dbReference type="InterPro" id="IPR001270">
    <property type="entry name" value="ClpA/B"/>
</dbReference>
<dbReference type="Pfam" id="PF00004">
    <property type="entry name" value="AAA"/>
    <property type="match status" value="1"/>
</dbReference>
<dbReference type="SMART" id="SM00382">
    <property type="entry name" value="AAA"/>
    <property type="match status" value="2"/>
</dbReference>
<dbReference type="FunFam" id="3.40.50.300:FF:000010">
    <property type="entry name" value="Chaperone clpB 1, putative"/>
    <property type="match status" value="1"/>
</dbReference>
<dbReference type="PRINTS" id="PR00300">
    <property type="entry name" value="CLPPROTEASEA"/>
</dbReference>
<dbReference type="SUPFAM" id="SSF81923">
    <property type="entry name" value="Double Clp-N motif"/>
    <property type="match status" value="1"/>
</dbReference>
<name>A0AAC9KB45_9PROT</name>
<dbReference type="GO" id="GO:0043335">
    <property type="term" value="P:protein unfolding"/>
    <property type="evidence" value="ECO:0007669"/>
    <property type="project" value="InterPro"/>
</dbReference>
<feature type="compositionally biased region" description="Acidic residues" evidence="8">
    <location>
        <begin position="839"/>
        <end position="851"/>
    </location>
</feature>
<feature type="compositionally biased region" description="Polar residues" evidence="8">
    <location>
        <begin position="212"/>
        <end position="224"/>
    </location>
</feature>
<evidence type="ECO:0000313" key="11">
    <source>
        <dbReference type="Proteomes" id="UP000182373"/>
    </source>
</evidence>
<comment type="similarity">
    <text evidence="1 7">Belongs to the ClpA/ClpB family.</text>
</comment>